<name>A0A195CMQ5_9HYME</name>
<feature type="compositionally biased region" description="Basic and acidic residues" evidence="1">
    <location>
        <begin position="118"/>
        <end position="133"/>
    </location>
</feature>
<reference evidence="2 3" key="1">
    <citation type="submission" date="2016-03" db="EMBL/GenBank/DDBJ databases">
        <title>Cyphomyrmex costatus WGS genome.</title>
        <authorList>
            <person name="Nygaard S."/>
            <person name="Hu H."/>
            <person name="Boomsma J."/>
            <person name="Zhang G."/>
        </authorList>
    </citation>
    <scope>NUCLEOTIDE SEQUENCE [LARGE SCALE GENOMIC DNA]</scope>
    <source>
        <strain evidence="2">MS0001</strain>
        <tissue evidence="2">Whole body</tissue>
    </source>
</reference>
<feature type="compositionally biased region" description="Basic and acidic residues" evidence="1">
    <location>
        <begin position="143"/>
        <end position="160"/>
    </location>
</feature>
<sequence>RSTFGICSERLILKFRGDLVRRVYMYERIRIPTKAIPTPTIRDKEMGDDANFLAESAGRINAVVGSSFSAYDLDRFVVYRGSEYYDRSIIKVTAYSSHYYTDGIGGSSKQAVSIVSHRERNRNLNREQEEARSARKRVTMASRNEKEEKERRRRRSTLEK</sequence>
<keyword evidence="3" id="KW-1185">Reference proteome</keyword>
<evidence type="ECO:0000313" key="2">
    <source>
        <dbReference type="EMBL" id="KYN01960.1"/>
    </source>
</evidence>
<organism evidence="2 3">
    <name type="scientific">Cyphomyrmex costatus</name>
    <dbReference type="NCBI Taxonomy" id="456900"/>
    <lineage>
        <taxon>Eukaryota</taxon>
        <taxon>Metazoa</taxon>
        <taxon>Ecdysozoa</taxon>
        <taxon>Arthropoda</taxon>
        <taxon>Hexapoda</taxon>
        <taxon>Insecta</taxon>
        <taxon>Pterygota</taxon>
        <taxon>Neoptera</taxon>
        <taxon>Endopterygota</taxon>
        <taxon>Hymenoptera</taxon>
        <taxon>Apocrita</taxon>
        <taxon>Aculeata</taxon>
        <taxon>Formicoidea</taxon>
        <taxon>Formicidae</taxon>
        <taxon>Myrmicinae</taxon>
        <taxon>Cyphomyrmex</taxon>
    </lineage>
</organism>
<feature type="non-terminal residue" evidence="2">
    <location>
        <position position="1"/>
    </location>
</feature>
<dbReference type="EMBL" id="KQ977565">
    <property type="protein sequence ID" value="KYN01960.1"/>
    <property type="molecule type" value="Genomic_DNA"/>
</dbReference>
<evidence type="ECO:0000313" key="3">
    <source>
        <dbReference type="Proteomes" id="UP000078542"/>
    </source>
</evidence>
<accession>A0A195CMQ5</accession>
<dbReference type="Proteomes" id="UP000078542">
    <property type="component" value="Unassembled WGS sequence"/>
</dbReference>
<proteinExistence type="predicted"/>
<dbReference type="AlphaFoldDB" id="A0A195CMQ5"/>
<gene>
    <name evidence="2" type="ORF">ALC62_07263</name>
</gene>
<protein>
    <submittedName>
        <fullName evidence="2">Uncharacterized protein</fullName>
    </submittedName>
</protein>
<evidence type="ECO:0000256" key="1">
    <source>
        <dbReference type="SAM" id="MobiDB-lite"/>
    </source>
</evidence>
<feature type="region of interest" description="Disordered" evidence="1">
    <location>
        <begin position="118"/>
        <end position="160"/>
    </location>
</feature>